<proteinExistence type="predicted"/>
<gene>
    <name evidence="1" type="ORF">HanXRQr2_Chr17g0817791</name>
</gene>
<sequence>MDFRSTVNYGGTVIYGGNLSFVFCSSFTPHLNPFNSKTSKCTFPPFEPLNRT</sequence>
<dbReference type="AlphaFoldDB" id="A0A9K3DJW2"/>
<evidence type="ECO:0000313" key="1">
    <source>
        <dbReference type="EMBL" id="KAF5756691.1"/>
    </source>
</evidence>
<protein>
    <submittedName>
        <fullName evidence="1">Uncharacterized protein</fullName>
    </submittedName>
</protein>
<dbReference type="Proteomes" id="UP000215914">
    <property type="component" value="Unassembled WGS sequence"/>
</dbReference>
<dbReference type="Gramene" id="mRNA:HanXRQr2_Chr17g0817791">
    <property type="protein sequence ID" value="CDS:HanXRQr2_Chr17g0817791.1"/>
    <property type="gene ID" value="HanXRQr2_Chr17g0817791"/>
</dbReference>
<name>A0A9K3DJW2_HELAN</name>
<organism evidence="1 2">
    <name type="scientific">Helianthus annuus</name>
    <name type="common">Common sunflower</name>
    <dbReference type="NCBI Taxonomy" id="4232"/>
    <lineage>
        <taxon>Eukaryota</taxon>
        <taxon>Viridiplantae</taxon>
        <taxon>Streptophyta</taxon>
        <taxon>Embryophyta</taxon>
        <taxon>Tracheophyta</taxon>
        <taxon>Spermatophyta</taxon>
        <taxon>Magnoliopsida</taxon>
        <taxon>eudicotyledons</taxon>
        <taxon>Gunneridae</taxon>
        <taxon>Pentapetalae</taxon>
        <taxon>asterids</taxon>
        <taxon>campanulids</taxon>
        <taxon>Asterales</taxon>
        <taxon>Asteraceae</taxon>
        <taxon>Asteroideae</taxon>
        <taxon>Heliantheae alliance</taxon>
        <taxon>Heliantheae</taxon>
        <taxon>Helianthus</taxon>
    </lineage>
</organism>
<dbReference type="EMBL" id="MNCJ02000332">
    <property type="protein sequence ID" value="KAF5756691.1"/>
    <property type="molecule type" value="Genomic_DNA"/>
</dbReference>
<evidence type="ECO:0000313" key="2">
    <source>
        <dbReference type="Proteomes" id="UP000215914"/>
    </source>
</evidence>
<reference evidence="1" key="1">
    <citation type="journal article" date="2017" name="Nature">
        <title>The sunflower genome provides insights into oil metabolism, flowering and Asterid evolution.</title>
        <authorList>
            <person name="Badouin H."/>
            <person name="Gouzy J."/>
            <person name="Grassa C.J."/>
            <person name="Murat F."/>
            <person name="Staton S.E."/>
            <person name="Cottret L."/>
            <person name="Lelandais-Briere C."/>
            <person name="Owens G.L."/>
            <person name="Carrere S."/>
            <person name="Mayjonade B."/>
            <person name="Legrand L."/>
            <person name="Gill N."/>
            <person name="Kane N.C."/>
            <person name="Bowers J.E."/>
            <person name="Hubner S."/>
            <person name="Bellec A."/>
            <person name="Berard A."/>
            <person name="Berges H."/>
            <person name="Blanchet N."/>
            <person name="Boniface M.C."/>
            <person name="Brunel D."/>
            <person name="Catrice O."/>
            <person name="Chaidir N."/>
            <person name="Claudel C."/>
            <person name="Donnadieu C."/>
            <person name="Faraut T."/>
            <person name="Fievet G."/>
            <person name="Helmstetter N."/>
            <person name="King M."/>
            <person name="Knapp S.J."/>
            <person name="Lai Z."/>
            <person name="Le Paslier M.C."/>
            <person name="Lippi Y."/>
            <person name="Lorenzon L."/>
            <person name="Mandel J.R."/>
            <person name="Marage G."/>
            <person name="Marchand G."/>
            <person name="Marquand E."/>
            <person name="Bret-Mestries E."/>
            <person name="Morien E."/>
            <person name="Nambeesan S."/>
            <person name="Nguyen T."/>
            <person name="Pegot-Espagnet P."/>
            <person name="Pouilly N."/>
            <person name="Raftis F."/>
            <person name="Sallet E."/>
            <person name="Schiex T."/>
            <person name="Thomas J."/>
            <person name="Vandecasteele C."/>
            <person name="Vares D."/>
            <person name="Vear F."/>
            <person name="Vautrin S."/>
            <person name="Crespi M."/>
            <person name="Mangin B."/>
            <person name="Burke J.M."/>
            <person name="Salse J."/>
            <person name="Munos S."/>
            <person name="Vincourt P."/>
            <person name="Rieseberg L.H."/>
            <person name="Langlade N.B."/>
        </authorList>
    </citation>
    <scope>NUCLEOTIDE SEQUENCE</scope>
    <source>
        <tissue evidence="1">Leaves</tissue>
    </source>
</reference>
<comment type="caution">
    <text evidence="1">The sequence shown here is derived from an EMBL/GenBank/DDBJ whole genome shotgun (WGS) entry which is preliminary data.</text>
</comment>
<accession>A0A9K3DJW2</accession>
<keyword evidence="2" id="KW-1185">Reference proteome</keyword>
<reference evidence="1" key="2">
    <citation type="submission" date="2020-06" db="EMBL/GenBank/DDBJ databases">
        <title>Helianthus annuus Genome sequencing and assembly Release 2.</title>
        <authorList>
            <person name="Gouzy J."/>
            <person name="Langlade N."/>
            <person name="Munos S."/>
        </authorList>
    </citation>
    <scope>NUCLEOTIDE SEQUENCE</scope>
    <source>
        <tissue evidence="1">Leaves</tissue>
    </source>
</reference>